<keyword evidence="1" id="KW-0812">Transmembrane</keyword>
<keyword evidence="1" id="KW-0472">Membrane</keyword>
<dbReference type="PANTHER" id="PTHR22989:SF11">
    <property type="entry name" value="POLY-N-ACETYLLACTOSAMINE EXTENSION ENZYME"/>
    <property type="match status" value="1"/>
</dbReference>
<reference evidence="2" key="1">
    <citation type="submission" date="2020-10" db="EMBL/GenBank/DDBJ databases">
        <authorList>
            <person name="Kikuchi T."/>
        </authorList>
    </citation>
    <scope>NUCLEOTIDE SEQUENCE</scope>
    <source>
        <strain evidence="2">NKZ352</strain>
    </source>
</reference>
<feature type="transmembrane region" description="Helical" evidence="1">
    <location>
        <begin position="12"/>
        <end position="30"/>
    </location>
</feature>
<comment type="caution">
    <text evidence="2">The sequence shown here is derived from an EMBL/GenBank/DDBJ whole genome shotgun (WGS) entry which is preliminary data.</text>
</comment>
<organism evidence="2 3">
    <name type="scientific">Caenorhabditis auriculariae</name>
    <dbReference type="NCBI Taxonomy" id="2777116"/>
    <lineage>
        <taxon>Eukaryota</taxon>
        <taxon>Metazoa</taxon>
        <taxon>Ecdysozoa</taxon>
        <taxon>Nematoda</taxon>
        <taxon>Chromadorea</taxon>
        <taxon>Rhabditida</taxon>
        <taxon>Rhabditina</taxon>
        <taxon>Rhabditomorpha</taxon>
        <taxon>Rhabditoidea</taxon>
        <taxon>Rhabditidae</taxon>
        <taxon>Peloderinae</taxon>
        <taxon>Caenorhabditis</taxon>
    </lineage>
</organism>
<evidence type="ECO:0000313" key="2">
    <source>
        <dbReference type="EMBL" id="CAD6198830.1"/>
    </source>
</evidence>
<evidence type="ECO:0000256" key="1">
    <source>
        <dbReference type="SAM" id="Phobius"/>
    </source>
</evidence>
<keyword evidence="3" id="KW-1185">Reference proteome</keyword>
<dbReference type="EMBL" id="CAJGYM010000140">
    <property type="protein sequence ID" value="CAD6198830.1"/>
    <property type="molecule type" value="Genomic_DNA"/>
</dbReference>
<sequence length="296" mass="34758">MGFVRFQSPYALFAVLFGLQFLVLLTRLVFFRQNSTDVRIARQCLHDASFPYDNEDDFHKNIWPDLHRIAFLCSFKRFRKDVSTFGRGKHAVNWLNGKVTAPEHKCNIIFLRNDSAVETELDLKRRMSNCTVYSVSSELSSEDSRKPGSSIVSFVFNLELYPQRWKPLDDERDIRESMDIVKFISLETKLKRIDALNVFTNGAEHIRNLFSKSAFDTAKIRVCQLNLIYPRPRSKSTKQAFYDVWKRILYDRRYFLTSVRRLPNSDDLMLFILNVSDPYCWAKYISLNIPFDPESA</sequence>
<accession>A0A8S1HQU1</accession>
<proteinExistence type="predicted"/>
<dbReference type="AlphaFoldDB" id="A0A8S1HQU1"/>
<dbReference type="Proteomes" id="UP000835052">
    <property type="component" value="Unassembled WGS sequence"/>
</dbReference>
<evidence type="ECO:0000313" key="3">
    <source>
        <dbReference type="Proteomes" id="UP000835052"/>
    </source>
</evidence>
<dbReference type="PANTHER" id="PTHR22989">
    <property type="entry name" value="UNCHARACTERIZED DUF13 C.ELEGANS"/>
    <property type="match status" value="1"/>
</dbReference>
<gene>
    <name evidence="2" type="ORF">CAUJ_LOCUS14735</name>
</gene>
<name>A0A8S1HQU1_9PELO</name>
<protein>
    <submittedName>
        <fullName evidence="2">Uncharacterized protein</fullName>
    </submittedName>
</protein>
<keyword evidence="1" id="KW-1133">Transmembrane helix</keyword>
<dbReference type="OrthoDB" id="5792277at2759"/>